<dbReference type="Gene3D" id="3.40.50.720">
    <property type="entry name" value="NAD(P)-binding Rossmann-like Domain"/>
    <property type="match status" value="1"/>
</dbReference>
<dbReference type="InterPro" id="IPR017896">
    <property type="entry name" value="4Fe4S_Fe-S-bd"/>
</dbReference>
<dbReference type="Proteomes" id="UP000777265">
    <property type="component" value="Unassembled WGS sequence"/>
</dbReference>
<reference evidence="6" key="2">
    <citation type="submission" date="2020-01" db="EMBL/GenBank/DDBJ databases">
        <authorList>
            <person name="Campanaro S."/>
        </authorList>
    </citation>
    <scope>NUCLEOTIDE SEQUENCE</scope>
    <source>
        <strain evidence="6">AS06rmzACSIP_7</strain>
    </source>
</reference>
<dbReference type="Pfam" id="PF07992">
    <property type="entry name" value="Pyr_redox_2"/>
    <property type="match status" value="1"/>
</dbReference>
<keyword evidence="3" id="KW-0408">Iron</keyword>
<accession>A0A971M4J2</accession>
<dbReference type="PROSITE" id="PS51379">
    <property type="entry name" value="4FE4S_FER_2"/>
    <property type="match status" value="2"/>
</dbReference>
<comment type="caution">
    <text evidence="6">The sequence shown here is derived from an EMBL/GenBank/DDBJ whole genome shotgun (WGS) entry which is preliminary data.</text>
</comment>
<dbReference type="EMBL" id="JAAYEE010000097">
    <property type="protein sequence ID" value="NLW34976.1"/>
    <property type="molecule type" value="Genomic_DNA"/>
</dbReference>
<dbReference type="InterPro" id="IPR017900">
    <property type="entry name" value="4Fe4S_Fe_S_CS"/>
</dbReference>
<evidence type="ECO:0000256" key="1">
    <source>
        <dbReference type="ARBA" id="ARBA00022723"/>
    </source>
</evidence>
<dbReference type="SUPFAM" id="SSF51971">
    <property type="entry name" value="Nucleotide-binding domain"/>
    <property type="match status" value="1"/>
</dbReference>
<dbReference type="InterPro" id="IPR036188">
    <property type="entry name" value="FAD/NAD-bd_sf"/>
</dbReference>
<keyword evidence="1" id="KW-0479">Metal-binding</keyword>
<dbReference type="Pfam" id="PF12838">
    <property type="entry name" value="Fer4_7"/>
    <property type="match status" value="1"/>
</dbReference>
<evidence type="ECO:0000256" key="2">
    <source>
        <dbReference type="ARBA" id="ARBA00023002"/>
    </source>
</evidence>
<dbReference type="PANTHER" id="PTHR42949:SF3">
    <property type="entry name" value="ANAEROBIC GLYCEROL-3-PHOSPHATE DEHYDROGENASE SUBUNIT B"/>
    <property type="match status" value="1"/>
</dbReference>
<evidence type="ECO:0000313" key="6">
    <source>
        <dbReference type="EMBL" id="NLW34976.1"/>
    </source>
</evidence>
<keyword evidence="2" id="KW-0560">Oxidoreductase</keyword>
<keyword evidence="4" id="KW-0411">Iron-sulfur</keyword>
<proteinExistence type="predicted"/>
<dbReference type="GO" id="GO:0016491">
    <property type="term" value="F:oxidoreductase activity"/>
    <property type="evidence" value="ECO:0007669"/>
    <property type="project" value="UniProtKB-KW"/>
</dbReference>
<sequence length="578" mass="64912">MNILVVGGGISGISAAKVALREGHDVTVIECTGEPGGLMARIANCRVGFKTFFDEIRDKPRLTVIRDARIAKVEKRENVFTVILEDGQSIRADRVIIAAGLSPYDPVEYKGKRVLTSLEYDAVIDQRNGDLPADFEKIGFFLCVGSRSKEYPLCSSVCCSYTLREVKWTLQRAKPEITVFYNDLRFFGQEFLMEKAYRDAGVRFVRANSRYFEEDDDGVTVRYFAAGGLKEERFNYAILAIGLRPNPELERLSGLFGFSRDEFGFAVEKEPLKADADGVYLAGGSIEPMSIKDAILTGFGAAMRAVNDGDGRVSGVLEDKVHTEIPGDLPDINRSHTSYLFYLGTEDPWMKMFYEYVSGRFIALARELRSLGKNVYVVSRNMVVPSYGEIEYEKARREGVVFLHLEEEDSVTFLENEARIAGKDREAVLTVDKVIGFDDCLKLFEGKEFLMQFRSEPQLRWSPTKWSREKYHAGFIRYPRGERWSRREFYGALGEILLDVEEERILPEVSEDRCSGCGSCKEACPHDAIEMEMREQQVALFGPNVVSCAPIAHVKEGSCVGCGLCAATCPSHVISYPV</sequence>
<protein>
    <submittedName>
        <fullName evidence="6">FAD-dependent oxidoreductase</fullName>
    </submittedName>
</protein>
<organism evidence="6 7">
    <name type="scientific">Syntrophorhabdus aromaticivorans</name>
    <dbReference type="NCBI Taxonomy" id="328301"/>
    <lineage>
        <taxon>Bacteria</taxon>
        <taxon>Pseudomonadati</taxon>
        <taxon>Thermodesulfobacteriota</taxon>
        <taxon>Syntrophorhabdia</taxon>
        <taxon>Syntrophorhabdales</taxon>
        <taxon>Syntrophorhabdaceae</taxon>
        <taxon>Syntrophorhabdus</taxon>
    </lineage>
</organism>
<evidence type="ECO:0000256" key="4">
    <source>
        <dbReference type="ARBA" id="ARBA00023014"/>
    </source>
</evidence>
<reference evidence="6" key="1">
    <citation type="journal article" date="2020" name="Biotechnol. Biofuels">
        <title>New insights from the biogas microbiome by comprehensive genome-resolved metagenomics of nearly 1600 species originating from multiple anaerobic digesters.</title>
        <authorList>
            <person name="Campanaro S."/>
            <person name="Treu L."/>
            <person name="Rodriguez-R L.M."/>
            <person name="Kovalovszki A."/>
            <person name="Ziels R.M."/>
            <person name="Maus I."/>
            <person name="Zhu X."/>
            <person name="Kougias P.G."/>
            <person name="Basile A."/>
            <person name="Luo G."/>
            <person name="Schluter A."/>
            <person name="Konstantinidis K.T."/>
            <person name="Angelidaki I."/>
        </authorList>
    </citation>
    <scope>NUCLEOTIDE SEQUENCE</scope>
    <source>
        <strain evidence="6">AS06rmzACSIP_7</strain>
    </source>
</reference>
<dbReference type="SUPFAM" id="SSF51905">
    <property type="entry name" value="FAD/NAD(P)-binding domain"/>
    <property type="match status" value="1"/>
</dbReference>
<dbReference type="Gene3D" id="3.50.50.60">
    <property type="entry name" value="FAD/NAD(P)-binding domain"/>
    <property type="match status" value="2"/>
</dbReference>
<dbReference type="GO" id="GO:0051536">
    <property type="term" value="F:iron-sulfur cluster binding"/>
    <property type="evidence" value="ECO:0007669"/>
    <property type="project" value="UniProtKB-KW"/>
</dbReference>
<name>A0A971M4J2_9BACT</name>
<evidence type="ECO:0000313" key="7">
    <source>
        <dbReference type="Proteomes" id="UP000777265"/>
    </source>
</evidence>
<evidence type="ECO:0000259" key="5">
    <source>
        <dbReference type="PROSITE" id="PS51379"/>
    </source>
</evidence>
<dbReference type="InterPro" id="IPR023753">
    <property type="entry name" value="FAD/NAD-binding_dom"/>
</dbReference>
<feature type="domain" description="4Fe-4S ferredoxin-type" evidence="5">
    <location>
        <begin position="505"/>
        <end position="534"/>
    </location>
</feature>
<dbReference type="AlphaFoldDB" id="A0A971M4J2"/>
<dbReference type="GO" id="GO:0046872">
    <property type="term" value="F:metal ion binding"/>
    <property type="evidence" value="ECO:0007669"/>
    <property type="project" value="UniProtKB-KW"/>
</dbReference>
<dbReference type="Gene3D" id="3.30.70.20">
    <property type="match status" value="1"/>
</dbReference>
<gene>
    <name evidence="6" type="ORF">GXY80_05760</name>
</gene>
<dbReference type="InterPro" id="IPR051691">
    <property type="entry name" value="Metab_Enz_Cyan_OpOx_G3PDH"/>
</dbReference>
<evidence type="ECO:0000256" key="3">
    <source>
        <dbReference type="ARBA" id="ARBA00023004"/>
    </source>
</evidence>
<dbReference type="SUPFAM" id="SSF46548">
    <property type="entry name" value="alpha-helical ferredoxin"/>
    <property type="match status" value="1"/>
</dbReference>
<dbReference type="PANTHER" id="PTHR42949">
    <property type="entry name" value="ANAEROBIC GLYCEROL-3-PHOSPHATE DEHYDROGENASE SUBUNIT B"/>
    <property type="match status" value="1"/>
</dbReference>
<feature type="domain" description="4Fe-4S ferredoxin-type" evidence="5">
    <location>
        <begin position="550"/>
        <end position="578"/>
    </location>
</feature>
<dbReference type="PRINTS" id="PR00368">
    <property type="entry name" value="FADPNR"/>
</dbReference>
<dbReference type="PROSITE" id="PS00198">
    <property type="entry name" value="4FE4S_FER_1"/>
    <property type="match status" value="2"/>
</dbReference>